<accession>A0AAD8ICX7</accession>
<feature type="domain" description="F-box" evidence="2">
    <location>
        <begin position="70"/>
        <end position="111"/>
    </location>
</feature>
<dbReference type="SUPFAM" id="SSF81383">
    <property type="entry name" value="F-box domain"/>
    <property type="match status" value="1"/>
</dbReference>
<dbReference type="InterPro" id="IPR057207">
    <property type="entry name" value="FBXL15_LRR"/>
</dbReference>
<dbReference type="EMBL" id="JAUIZM010000005">
    <property type="protein sequence ID" value="KAK1382853.1"/>
    <property type="molecule type" value="Genomic_DNA"/>
</dbReference>
<keyword evidence="1" id="KW-0472">Membrane</keyword>
<dbReference type="CDD" id="cd22159">
    <property type="entry name" value="F-box_AtTIR1-like"/>
    <property type="match status" value="1"/>
</dbReference>
<dbReference type="FunFam" id="3.80.10.10:FF:000473">
    <property type="entry name" value="EIN3-binding F-box protein 1"/>
    <property type="match status" value="1"/>
</dbReference>
<dbReference type="PANTHER" id="PTHR13318:SF178">
    <property type="entry name" value="OS02G0200900 PROTEIN"/>
    <property type="match status" value="1"/>
</dbReference>
<feature type="transmembrane region" description="Helical" evidence="1">
    <location>
        <begin position="637"/>
        <end position="657"/>
    </location>
</feature>
<dbReference type="InterPro" id="IPR001810">
    <property type="entry name" value="F-box_dom"/>
</dbReference>
<dbReference type="SUPFAM" id="SSF52047">
    <property type="entry name" value="RNI-like"/>
    <property type="match status" value="1"/>
</dbReference>
<protein>
    <submittedName>
        <fullName evidence="3">EIN3-binding F-box protein 1-like</fullName>
    </submittedName>
</protein>
<sequence>MSKVFEFSGDVTFCPRGSIYPNPKESSLLFPFGGHHLDVYMPLLKKSRISAPFRFSGETLQEKRTSIDVLPDECIFEVFRRLSGGQERSSCACVSKHWLSLLSSIRKDELCPTEISHSVEAKEETVSTKVDKPSKTDKDVVAASDIDQVESLIEDSEVKSDGYLSRCLEGKKATDVRLAAIAIGTSTRGGLGKLSIKGTNSVRGVTNFGLKAIARGCPSLRVLSLWNVSSVNDEGLSEIASGCHMLEKLDLRCCPNISDKALLAVANNCPNLASLTIESCSNIGNESFQSVGRLCPKLSSISIINCPLVGDQGIASLVSSASSLTKLILQTLNISDMSLAVIGHYGKALTDLALVGLQNVTEKGFWVMGNGQGLQLLKSFMINCCQGVTDLGVGAIGKGCPSLKQFCLRKCAILSDNGLVSFAKLCTSLESLQLEECHRITQSGLFAVLLNCGESFKALSLVSCFGIRDSNMEFPVMSPCKSLRSLSVRDCPGFGNVCLAILGRICPQLQRLNLTGLNGITDESFLPFIQSCEAGLTKVNINGCEQLTDKAICAIAKVHVTNYGIAALACAVQINLRILSMSNCSMVSDKSLPFLLKLGETLVGLDIKQCSAISNGTVDLLVEKLWRVKYNKFYPPLLFGNVAAVFICSFLSLGSCFKNF</sequence>
<name>A0AAD8ICX7_9APIA</name>
<gene>
    <name evidence="3" type="ORF">POM88_020588</name>
</gene>
<dbReference type="InterPro" id="IPR006553">
    <property type="entry name" value="Leu-rich_rpt_Cys-con_subtyp"/>
</dbReference>
<dbReference type="SMART" id="SM00367">
    <property type="entry name" value="LRR_CC"/>
    <property type="match status" value="12"/>
</dbReference>
<dbReference type="AlphaFoldDB" id="A0AAD8ICX7"/>
<evidence type="ECO:0000256" key="1">
    <source>
        <dbReference type="SAM" id="Phobius"/>
    </source>
</evidence>
<evidence type="ECO:0000259" key="2">
    <source>
        <dbReference type="SMART" id="SM00256"/>
    </source>
</evidence>
<dbReference type="PANTHER" id="PTHR13318">
    <property type="entry name" value="PARTNER OF PAIRED, ISOFORM B-RELATED"/>
    <property type="match status" value="1"/>
</dbReference>
<evidence type="ECO:0000313" key="3">
    <source>
        <dbReference type="EMBL" id="KAK1382853.1"/>
    </source>
</evidence>
<reference evidence="3" key="2">
    <citation type="submission" date="2023-05" db="EMBL/GenBank/DDBJ databases">
        <authorList>
            <person name="Schelkunov M.I."/>
        </authorList>
    </citation>
    <scope>NUCLEOTIDE SEQUENCE</scope>
    <source>
        <strain evidence="3">Hsosn_3</strain>
        <tissue evidence="3">Leaf</tissue>
    </source>
</reference>
<proteinExistence type="predicted"/>
<keyword evidence="1" id="KW-0812">Transmembrane</keyword>
<reference evidence="3" key="1">
    <citation type="submission" date="2023-02" db="EMBL/GenBank/DDBJ databases">
        <title>Genome of toxic invasive species Heracleum sosnowskyi carries increased number of genes despite the absence of recent whole-genome duplications.</title>
        <authorList>
            <person name="Schelkunov M."/>
            <person name="Shtratnikova V."/>
            <person name="Makarenko M."/>
            <person name="Klepikova A."/>
            <person name="Omelchenko D."/>
            <person name="Novikova G."/>
            <person name="Obukhova E."/>
            <person name="Bogdanov V."/>
            <person name="Penin A."/>
            <person name="Logacheva M."/>
        </authorList>
    </citation>
    <scope>NUCLEOTIDE SEQUENCE</scope>
    <source>
        <strain evidence="3">Hsosn_3</strain>
        <tissue evidence="3">Leaf</tissue>
    </source>
</reference>
<dbReference type="Gene3D" id="3.80.10.10">
    <property type="entry name" value="Ribonuclease Inhibitor"/>
    <property type="match status" value="3"/>
</dbReference>
<dbReference type="Pfam" id="PF00646">
    <property type="entry name" value="F-box"/>
    <property type="match status" value="1"/>
</dbReference>
<dbReference type="Gene3D" id="1.20.1280.50">
    <property type="match status" value="1"/>
</dbReference>
<dbReference type="Pfam" id="PF25372">
    <property type="entry name" value="DUF7885"/>
    <property type="match status" value="1"/>
</dbReference>
<organism evidence="3 4">
    <name type="scientific">Heracleum sosnowskyi</name>
    <dbReference type="NCBI Taxonomy" id="360622"/>
    <lineage>
        <taxon>Eukaryota</taxon>
        <taxon>Viridiplantae</taxon>
        <taxon>Streptophyta</taxon>
        <taxon>Embryophyta</taxon>
        <taxon>Tracheophyta</taxon>
        <taxon>Spermatophyta</taxon>
        <taxon>Magnoliopsida</taxon>
        <taxon>eudicotyledons</taxon>
        <taxon>Gunneridae</taxon>
        <taxon>Pentapetalae</taxon>
        <taxon>asterids</taxon>
        <taxon>campanulids</taxon>
        <taxon>Apiales</taxon>
        <taxon>Apiaceae</taxon>
        <taxon>Apioideae</taxon>
        <taxon>apioid superclade</taxon>
        <taxon>Tordylieae</taxon>
        <taxon>Tordyliinae</taxon>
        <taxon>Heracleum</taxon>
    </lineage>
</organism>
<keyword evidence="4" id="KW-1185">Reference proteome</keyword>
<dbReference type="GO" id="GO:0019005">
    <property type="term" value="C:SCF ubiquitin ligase complex"/>
    <property type="evidence" value="ECO:0007669"/>
    <property type="project" value="TreeGrafter"/>
</dbReference>
<dbReference type="SMART" id="SM00256">
    <property type="entry name" value="FBOX"/>
    <property type="match status" value="1"/>
</dbReference>
<comment type="caution">
    <text evidence="3">The sequence shown here is derived from an EMBL/GenBank/DDBJ whole genome shotgun (WGS) entry which is preliminary data.</text>
</comment>
<dbReference type="GO" id="GO:0031146">
    <property type="term" value="P:SCF-dependent proteasomal ubiquitin-dependent protein catabolic process"/>
    <property type="evidence" value="ECO:0007669"/>
    <property type="project" value="TreeGrafter"/>
</dbReference>
<dbReference type="Proteomes" id="UP001237642">
    <property type="component" value="Unassembled WGS sequence"/>
</dbReference>
<dbReference type="FunFam" id="3.80.10.10:FF:000451">
    <property type="entry name" value="EIN3-binding F-box protein 1"/>
    <property type="match status" value="1"/>
</dbReference>
<evidence type="ECO:0000313" key="4">
    <source>
        <dbReference type="Proteomes" id="UP001237642"/>
    </source>
</evidence>
<dbReference type="InterPro" id="IPR036047">
    <property type="entry name" value="F-box-like_dom_sf"/>
</dbReference>
<keyword evidence="1" id="KW-1133">Transmembrane helix</keyword>
<dbReference type="InterPro" id="IPR032675">
    <property type="entry name" value="LRR_dom_sf"/>
</dbReference>